<evidence type="ECO:0000256" key="6">
    <source>
        <dbReference type="ARBA" id="ARBA00049436"/>
    </source>
</evidence>
<evidence type="ECO:0000256" key="1">
    <source>
        <dbReference type="ARBA" id="ARBA00009897"/>
    </source>
</evidence>
<comment type="similarity">
    <text evidence="1 7 8">Belongs to the glutamine synthetase family.</text>
</comment>
<evidence type="ECO:0000256" key="2">
    <source>
        <dbReference type="ARBA" id="ARBA00012937"/>
    </source>
</evidence>
<feature type="compositionally biased region" description="Basic and acidic residues" evidence="10">
    <location>
        <begin position="1243"/>
        <end position="1256"/>
    </location>
</feature>
<keyword evidence="14" id="KW-1185">Reference proteome</keyword>
<evidence type="ECO:0000256" key="7">
    <source>
        <dbReference type="PROSITE-ProRule" id="PRU01330"/>
    </source>
</evidence>
<evidence type="ECO:0000259" key="11">
    <source>
        <dbReference type="PROSITE" id="PS51986"/>
    </source>
</evidence>
<dbReference type="Gene3D" id="3.30.70.141">
    <property type="entry name" value="Nucleoside diphosphate kinase-like domain"/>
    <property type="match status" value="1"/>
</dbReference>
<name>A0ABP0JCA9_9DINO</name>
<feature type="region of interest" description="Disordered" evidence="10">
    <location>
        <begin position="376"/>
        <end position="396"/>
    </location>
</feature>
<evidence type="ECO:0000313" key="14">
    <source>
        <dbReference type="Proteomes" id="UP001642484"/>
    </source>
</evidence>
<proteinExistence type="inferred from homology"/>
<dbReference type="InterPro" id="IPR050292">
    <property type="entry name" value="Glutamine_Synthetase"/>
</dbReference>
<evidence type="ECO:0000256" key="8">
    <source>
        <dbReference type="RuleBase" id="RU000384"/>
    </source>
</evidence>
<dbReference type="InterPro" id="IPR008147">
    <property type="entry name" value="Gln_synt_N"/>
</dbReference>
<dbReference type="SMART" id="SM01230">
    <property type="entry name" value="Gln-synt_C"/>
    <property type="match status" value="1"/>
</dbReference>
<dbReference type="SUPFAM" id="SSF55931">
    <property type="entry name" value="Glutamine synthetase/guanido kinase"/>
    <property type="match status" value="1"/>
</dbReference>
<dbReference type="Gene3D" id="3.30.590.10">
    <property type="entry name" value="Glutamine synthetase/guanido kinase, catalytic domain"/>
    <property type="match status" value="1"/>
</dbReference>
<comment type="catalytic activity">
    <reaction evidence="6 9">
        <text>L-glutamate + NH4(+) + ATP = L-glutamine + ADP + phosphate + H(+)</text>
        <dbReference type="Rhea" id="RHEA:16169"/>
        <dbReference type="ChEBI" id="CHEBI:15378"/>
        <dbReference type="ChEBI" id="CHEBI:28938"/>
        <dbReference type="ChEBI" id="CHEBI:29985"/>
        <dbReference type="ChEBI" id="CHEBI:30616"/>
        <dbReference type="ChEBI" id="CHEBI:43474"/>
        <dbReference type="ChEBI" id="CHEBI:58359"/>
        <dbReference type="ChEBI" id="CHEBI:456216"/>
        <dbReference type="EC" id="6.3.1.2"/>
    </reaction>
</comment>
<evidence type="ECO:0000259" key="12">
    <source>
        <dbReference type="PROSITE" id="PS51987"/>
    </source>
</evidence>
<feature type="domain" description="GS catalytic" evidence="12">
    <location>
        <begin position="499"/>
        <end position="875"/>
    </location>
</feature>
<dbReference type="Gene3D" id="3.10.20.70">
    <property type="entry name" value="Glutamine synthetase, N-terminal domain"/>
    <property type="match status" value="1"/>
</dbReference>
<keyword evidence="4 9" id="KW-0547">Nucleotide-binding</keyword>
<keyword evidence="5 9" id="KW-0067">ATP-binding</keyword>
<dbReference type="InterPro" id="IPR027302">
    <property type="entry name" value="Gln_synth_N_conserv_site"/>
</dbReference>
<dbReference type="PROSITE" id="PS51987">
    <property type="entry name" value="GS_CATALYTIC"/>
    <property type="match status" value="1"/>
</dbReference>
<evidence type="ECO:0000313" key="13">
    <source>
        <dbReference type="EMBL" id="CAK9011857.1"/>
    </source>
</evidence>
<feature type="domain" description="GS beta-grasp" evidence="11">
    <location>
        <begin position="412"/>
        <end position="493"/>
    </location>
</feature>
<gene>
    <name evidence="13" type="ORF">CCMP2556_LOCUS10622</name>
</gene>
<dbReference type="EC" id="6.3.1.2" evidence="2 9"/>
<evidence type="ECO:0000256" key="9">
    <source>
        <dbReference type="RuleBase" id="RU004356"/>
    </source>
</evidence>
<protein>
    <recommendedName>
        <fullName evidence="2 9">Glutamine synthetase</fullName>
        <ecNumber evidence="2 9">6.3.1.2</ecNumber>
    </recommendedName>
</protein>
<dbReference type="PROSITE" id="PS00181">
    <property type="entry name" value="GLNA_ATP"/>
    <property type="match status" value="1"/>
</dbReference>
<comment type="caution">
    <text evidence="13">The sequence shown here is derived from an EMBL/GenBank/DDBJ whole genome shotgun (WGS) entry which is preliminary data.</text>
</comment>
<dbReference type="InterPro" id="IPR014746">
    <property type="entry name" value="Gln_synth/guanido_kin_cat_dom"/>
</dbReference>
<reference evidence="13 14" key="1">
    <citation type="submission" date="2024-02" db="EMBL/GenBank/DDBJ databases">
        <authorList>
            <person name="Chen Y."/>
            <person name="Shah S."/>
            <person name="Dougan E. K."/>
            <person name="Thang M."/>
            <person name="Chan C."/>
        </authorList>
    </citation>
    <scope>NUCLEOTIDE SEQUENCE [LARGE SCALE GENOMIC DNA]</scope>
</reference>
<dbReference type="Pfam" id="PF00120">
    <property type="entry name" value="Gln-synt_C"/>
    <property type="match status" value="1"/>
</dbReference>
<dbReference type="InterPro" id="IPR036850">
    <property type="entry name" value="NDK-like_dom_sf"/>
</dbReference>
<dbReference type="PROSITE" id="PS00180">
    <property type="entry name" value="GLNA_1"/>
    <property type="match status" value="1"/>
</dbReference>
<feature type="region of interest" description="Disordered" evidence="10">
    <location>
        <begin position="1243"/>
        <end position="1288"/>
    </location>
</feature>
<dbReference type="InterPro" id="IPR027303">
    <property type="entry name" value="Gln_synth_gly_rich_site"/>
</dbReference>
<dbReference type="PANTHER" id="PTHR20852">
    <property type="entry name" value="GLUTAMINE SYNTHETASE"/>
    <property type="match status" value="1"/>
</dbReference>
<feature type="compositionally biased region" description="Pro residues" evidence="10">
    <location>
        <begin position="1143"/>
        <end position="1154"/>
    </location>
</feature>
<dbReference type="Proteomes" id="UP001642484">
    <property type="component" value="Unassembled WGS sequence"/>
</dbReference>
<dbReference type="EMBL" id="CAXAMN010005002">
    <property type="protein sequence ID" value="CAK9011857.1"/>
    <property type="molecule type" value="Genomic_DNA"/>
</dbReference>
<evidence type="ECO:0000256" key="4">
    <source>
        <dbReference type="ARBA" id="ARBA00022741"/>
    </source>
</evidence>
<sequence>MAGADMDLAASESGIFLDTTSFRHFAPLLEASQAYAQLSGCRFRLASFGPGHPLPAPSEGQPSRDKSLRLAAKVQAEPQVQVFSERLLAGDPQLTEELDRAFRVVMVEGVRNAMMAAFQRLELWPPRPAPEGIEEDDCCYEDVNSPLPVIAQRLYNDDVRRLMAVPCDGAASPWQQRALTAAFIVDFAEEVGLPCLSMPPTQQEMIEEFALRVEEYEAQQRAESAALDAIEDPSPQAQLEPEAMPSEASAQTASASLLTAAQQLREETRKLRERGGLFVQENKAALALGAVGLVGGAVAALAAGGAIMATRLSRSQDDARQEDDEGLERKADTGRWLVASPVAVTYNELVTTYKKTYKRREIEEYWEACKPARAKKSKAAPAKESKPSAKVRTGKDGGASALAKLRSFSGCVLAEYVWLDADGVTRSKTMTMTARPLKVTDLKVWNYDGSSTGQADGHNSEVLLKPRAIFNDPFRGYPNVMVLADAWNAWDDQPAKNNTRAPCAEIMDMYRSLDPWFGIEQEYTLMKPGKVGLKPTVPLGFNADGSEPAPQGPYYTGAGFNVAIGRPVADEHYKLCMEAGVKISGINAEVMPGQWEFQIGPCRGIEMGDHLTMARYIMLRVTEKHDCVCSFEPKPAKGDWNGAGCHTNFSVTPMRVAGGYDTIIKVCEAFGKVAKEHIAEYGEDNDKRLTGKHETCDINTFKYGVANRGASIRIPREAEKSGRGYMEDRRPGANCDPYRVTKIIMKTTGECLSAETIEAGGKTHTAFVFIKPHANNEKVQTLVKEKLTSEGLTIKSEGTIKSTVIDARPNASSWKVGGQDKKKLIDTHYGAIAAKAVTMKPKDLTVQEKSQEEFEKQFGVKWSKVMEDGLVFNAMDGAKKLGITADELGKKYDALKKGEGIIKFGGGFYCGKVDDIYVINGFYMNMRSKFTAPGTSIYYYEVEWPVEKMPWADFRGKLLGPTDPASAPEGSLRQQIYSKWSDLGLKAQPDTGDNGVHASASPFEALAERCNWLRASISKDAFGKGLLASGIPLPILTKEWFNDPQVDFEGGKKSLFDLLEDLDAAACLKKCKEIVRLEGGSGEFAFKEAGASCPDGGGVVEGLDELLAQTSPDLPLSRRPARRSGPSAMTSPGLASPRSPRSPRSPSPRAPPEVKPLFSASSDHRCLSRAAADAGGEACDERQLLLIKTRVASHRLSQCKAKLGSCAARLDHLQRQKRPRRQDLLEASRLLLEVVFLLTEADRERRGRGDRSDARTRTPSPRRPCSPHFGTPELASSAERVAGRRTCR</sequence>
<dbReference type="InterPro" id="IPR008146">
    <property type="entry name" value="Gln_synth_cat_dom"/>
</dbReference>
<evidence type="ECO:0000256" key="3">
    <source>
        <dbReference type="ARBA" id="ARBA00022598"/>
    </source>
</evidence>
<dbReference type="SUPFAM" id="SSF54919">
    <property type="entry name" value="Nucleoside diphosphate kinase, NDK"/>
    <property type="match status" value="1"/>
</dbReference>
<dbReference type="InterPro" id="IPR036651">
    <property type="entry name" value="Gln_synt_N_sf"/>
</dbReference>
<organism evidence="13 14">
    <name type="scientific">Durusdinium trenchii</name>
    <dbReference type="NCBI Taxonomy" id="1381693"/>
    <lineage>
        <taxon>Eukaryota</taxon>
        <taxon>Sar</taxon>
        <taxon>Alveolata</taxon>
        <taxon>Dinophyceae</taxon>
        <taxon>Suessiales</taxon>
        <taxon>Symbiodiniaceae</taxon>
        <taxon>Durusdinium</taxon>
    </lineage>
</organism>
<keyword evidence="3 9" id="KW-0436">Ligase</keyword>
<dbReference type="SUPFAM" id="SSF54368">
    <property type="entry name" value="Glutamine synthetase, N-terminal domain"/>
    <property type="match status" value="1"/>
</dbReference>
<accession>A0ABP0JCA9</accession>
<evidence type="ECO:0000256" key="5">
    <source>
        <dbReference type="ARBA" id="ARBA00022840"/>
    </source>
</evidence>
<evidence type="ECO:0000256" key="10">
    <source>
        <dbReference type="SAM" id="MobiDB-lite"/>
    </source>
</evidence>
<feature type="compositionally biased region" description="Low complexity" evidence="10">
    <location>
        <begin position="1110"/>
        <end position="1128"/>
    </location>
</feature>
<feature type="region of interest" description="Disordered" evidence="10">
    <location>
        <begin position="234"/>
        <end position="256"/>
    </location>
</feature>
<dbReference type="PROSITE" id="PS51986">
    <property type="entry name" value="GS_BETA_GRASP"/>
    <property type="match status" value="1"/>
</dbReference>
<feature type="region of interest" description="Disordered" evidence="10">
    <location>
        <begin position="1110"/>
        <end position="1161"/>
    </location>
</feature>
<dbReference type="PANTHER" id="PTHR20852:SF57">
    <property type="entry name" value="GLUTAMINE SYNTHETASE 2 CYTOPLASMIC"/>
    <property type="match status" value="1"/>
</dbReference>